<dbReference type="InterPro" id="IPR000898">
    <property type="entry name" value="Indolamine_dOase"/>
</dbReference>
<evidence type="ECO:0000256" key="1">
    <source>
        <dbReference type="ARBA" id="ARBA00022723"/>
    </source>
</evidence>
<sequence length="447" mass="48462">MPPTSPAQADTPLPVAPPAGLPQLLTLFRPLARTGFLPPTAPLLRLPGPFQPLLDAIPALAPAYQGNGVRAALLDLDAALGDRRDDARQLGTAQQEALLSATAILMHLYRWNAVPVAPVRFSERPDFPPHLHALFRDLSAAHHLPACGTMHTLKYLNWRSDALTPGEPYHAGQVQAGQVRIAHNWHASPAGDERDLAGQLDLWIQTFVLAEARGQAVLTASAQALTAVQHHDRPALEAALADLHAAISAMTRQINALMRFRVVRSDLWRVFIQPTFGWGLPPEDGGAPLDGASGLQLGGTQVADLALGVPFDSNLGQALRHSRRSLTPPQRALLHAWEPHRQVIRNAARDWGGSAAQDAFEASLNDLTRWRVSHRERGAVYLRGDGQAHVMASTGTQLNAGNPHEQAFRDLMNERIGETQAQTLAGQPAGTHRPDSKPLQARTREET</sequence>
<dbReference type="InterPro" id="IPR037217">
    <property type="entry name" value="Trp/Indoleamine_2_3_dOase-like"/>
</dbReference>
<protein>
    <recommendedName>
        <fullName evidence="6">Indoleamine 2,3-dioxygenase</fullName>
    </recommendedName>
</protein>
<dbReference type="PANTHER" id="PTHR28657">
    <property type="entry name" value="INDOLEAMINE 2,3-DIOXYGENASE"/>
    <property type="match status" value="1"/>
</dbReference>
<dbReference type="Proteomes" id="UP001217044">
    <property type="component" value="Chromosome"/>
</dbReference>
<evidence type="ECO:0000256" key="3">
    <source>
        <dbReference type="SAM" id="MobiDB-lite"/>
    </source>
</evidence>
<dbReference type="SUPFAM" id="SSF140959">
    <property type="entry name" value="Indolic compounds 2,3-dioxygenase-like"/>
    <property type="match status" value="1"/>
</dbReference>
<evidence type="ECO:0008006" key="6">
    <source>
        <dbReference type="Google" id="ProtNLM"/>
    </source>
</evidence>
<dbReference type="EMBL" id="CP115165">
    <property type="protein sequence ID" value="WDA58783.1"/>
    <property type="molecule type" value="Genomic_DNA"/>
</dbReference>
<evidence type="ECO:0000313" key="5">
    <source>
        <dbReference type="Proteomes" id="UP001217044"/>
    </source>
</evidence>
<keyword evidence="5" id="KW-1185">Reference proteome</keyword>
<feature type="region of interest" description="Disordered" evidence="3">
    <location>
        <begin position="422"/>
        <end position="447"/>
    </location>
</feature>
<organism evidence="4 5">
    <name type="scientific">Deinococcus aquaticus</name>
    <dbReference type="NCBI Taxonomy" id="328692"/>
    <lineage>
        <taxon>Bacteria</taxon>
        <taxon>Thermotogati</taxon>
        <taxon>Deinococcota</taxon>
        <taxon>Deinococci</taxon>
        <taxon>Deinococcales</taxon>
        <taxon>Deinococcaceae</taxon>
        <taxon>Deinococcus</taxon>
    </lineage>
</organism>
<dbReference type="RefSeq" id="WP_273988987.1">
    <property type="nucleotide sequence ID" value="NZ_BAABQT010000001.1"/>
</dbReference>
<dbReference type="Gene3D" id="1.20.58.480">
    <property type="match status" value="1"/>
</dbReference>
<feature type="compositionally biased region" description="Basic and acidic residues" evidence="3">
    <location>
        <begin position="432"/>
        <end position="447"/>
    </location>
</feature>
<dbReference type="Pfam" id="PF01231">
    <property type="entry name" value="IDO"/>
    <property type="match status" value="1"/>
</dbReference>
<keyword evidence="1" id="KW-0479">Metal-binding</keyword>
<name>A0ABY7V0T1_9DEIO</name>
<evidence type="ECO:0000313" key="4">
    <source>
        <dbReference type="EMBL" id="WDA58783.1"/>
    </source>
</evidence>
<evidence type="ECO:0000256" key="2">
    <source>
        <dbReference type="ARBA" id="ARBA00023004"/>
    </source>
</evidence>
<accession>A0ABY7V0T1</accession>
<proteinExistence type="predicted"/>
<gene>
    <name evidence="4" type="ORF">M8445_00760</name>
</gene>
<keyword evidence="2" id="KW-0408">Iron</keyword>
<reference evidence="4 5" key="1">
    <citation type="submission" date="2022-12" db="EMBL/GenBank/DDBJ databases">
        <title>Genome Sequence of Deinococcus aquaticus Type Strain PB314.</title>
        <authorList>
            <person name="Albert C."/>
            <person name="Hill J."/>
            <person name="Boren L."/>
            <person name="Scholz-Ng S."/>
            <person name="Fatema N."/>
            <person name="Grosso R."/>
            <person name="Soboslay E."/>
            <person name="Tuohy J."/>
        </authorList>
    </citation>
    <scope>NUCLEOTIDE SEQUENCE [LARGE SCALE GENOMIC DNA]</scope>
    <source>
        <strain evidence="4 5">PB-314</strain>
    </source>
</reference>
<dbReference type="PANTHER" id="PTHR28657:SF11">
    <property type="entry name" value="INDOLEAMINE 2,3-DIOXYGENASE"/>
    <property type="match status" value="1"/>
</dbReference>